<dbReference type="OrthoDB" id="6263678at2759"/>
<feature type="compositionally biased region" description="Basic and acidic residues" evidence="1">
    <location>
        <begin position="74"/>
        <end position="84"/>
    </location>
</feature>
<evidence type="ECO:0000313" key="2">
    <source>
        <dbReference type="EMBL" id="KAJ8046061.1"/>
    </source>
</evidence>
<dbReference type="AlphaFoldDB" id="A0A9Q1CIR2"/>
<dbReference type="GO" id="GO:0005930">
    <property type="term" value="C:axoneme"/>
    <property type="evidence" value="ECO:0007669"/>
    <property type="project" value="TreeGrafter"/>
</dbReference>
<evidence type="ECO:0000313" key="3">
    <source>
        <dbReference type="Proteomes" id="UP001152320"/>
    </source>
</evidence>
<feature type="compositionally biased region" description="Low complexity" evidence="1">
    <location>
        <begin position="183"/>
        <end position="198"/>
    </location>
</feature>
<accession>A0A9Q1CIR2</accession>
<dbReference type="Pfam" id="PF15244">
    <property type="entry name" value="HSD3"/>
    <property type="match status" value="1"/>
</dbReference>
<gene>
    <name evidence="2" type="ORF">HOLleu_09228</name>
</gene>
<keyword evidence="3" id="KW-1185">Reference proteome</keyword>
<protein>
    <submittedName>
        <fullName evidence="2">Spermatogenesis-associated protein 7</fullName>
    </submittedName>
</protein>
<organism evidence="2 3">
    <name type="scientific">Holothuria leucospilota</name>
    <name type="common">Black long sea cucumber</name>
    <name type="synonym">Mertensiothuria leucospilota</name>
    <dbReference type="NCBI Taxonomy" id="206669"/>
    <lineage>
        <taxon>Eukaryota</taxon>
        <taxon>Metazoa</taxon>
        <taxon>Echinodermata</taxon>
        <taxon>Eleutherozoa</taxon>
        <taxon>Echinozoa</taxon>
        <taxon>Holothuroidea</taxon>
        <taxon>Aspidochirotacea</taxon>
        <taxon>Aspidochirotida</taxon>
        <taxon>Holothuriidae</taxon>
        <taxon>Holothuria</taxon>
    </lineage>
</organism>
<evidence type="ECO:0000256" key="1">
    <source>
        <dbReference type="SAM" id="MobiDB-lite"/>
    </source>
</evidence>
<comment type="caution">
    <text evidence="2">The sequence shown here is derived from an EMBL/GenBank/DDBJ whole genome shotgun (WGS) entry which is preliminary data.</text>
</comment>
<feature type="compositionally biased region" description="Basic and acidic residues" evidence="1">
    <location>
        <begin position="267"/>
        <end position="281"/>
    </location>
</feature>
<feature type="compositionally biased region" description="Polar residues" evidence="1">
    <location>
        <begin position="219"/>
        <end position="235"/>
    </location>
</feature>
<dbReference type="InterPro" id="IPR029357">
    <property type="entry name" value="SPATA7"/>
</dbReference>
<dbReference type="EMBL" id="JAIZAY010000003">
    <property type="protein sequence ID" value="KAJ8046061.1"/>
    <property type="molecule type" value="Genomic_DNA"/>
</dbReference>
<dbReference type="Proteomes" id="UP001152320">
    <property type="component" value="Chromosome 3"/>
</dbReference>
<reference evidence="2" key="1">
    <citation type="submission" date="2021-10" db="EMBL/GenBank/DDBJ databases">
        <title>Tropical sea cucumber genome reveals ecological adaptation and Cuvierian tubules defense mechanism.</title>
        <authorList>
            <person name="Chen T."/>
        </authorList>
    </citation>
    <scope>NUCLEOTIDE SEQUENCE</scope>
    <source>
        <strain evidence="2">Nanhai2018</strain>
        <tissue evidence="2">Muscle</tissue>
    </source>
</reference>
<sequence>MSSKRKGVTSPYITQMGHMKGHISVKSNAFSPTCKRLSSQDMVIDNMVAHTKKINSVKPRIDNSVPKAWTTSIKKKDQLRRQAMEKSSSPSTRPSSASQGRSVRPNQHRRGFSSAPVSPANMEQYVDEDSEVLSDMFAIGSPYQTPRSLQSLGDLPPRQRSLAPSGGQQAQMNKSFSISGRGSMYSTQMMQQTSSRQQSYDLLDTMATRFTEGGKSHTPRTLRTSAKSKLAQSKYYNPPKRKEKQANRPQDNEEDRPDPVRSANLDRSLRRQELHSRPVERRTEDHIKWVEEQAERVQHLNESFEEDTLGRVNQEETTLQNTDTYPGPIYSARLETMSYRSRSQNEKRMREEEEELRYLEFVTDVTNDVLNRGIYTNTVLKQVFEAHIDRNKDKLEEERMRQLMKQLQRDLAIPGDER</sequence>
<dbReference type="PANTHER" id="PTHR14917:SF4">
    <property type="entry name" value="SPERMATOGENESIS-ASSOCIATED 7"/>
    <property type="match status" value="1"/>
</dbReference>
<dbReference type="PANTHER" id="PTHR14917">
    <property type="entry name" value="SPERMATOGENESIS-ASSOCIATED PROTEIN 7"/>
    <property type="match status" value="1"/>
</dbReference>
<name>A0A9Q1CIR2_HOLLE</name>
<dbReference type="GO" id="GO:0036064">
    <property type="term" value="C:ciliary basal body"/>
    <property type="evidence" value="ECO:0007669"/>
    <property type="project" value="TreeGrafter"/>
</dbReference>
<proteinExistence type="predicted"/>
<feature type="region of interest" description="Disordered" evidence="1">
    <location>
        <begin position="65"/>
        <end position="121"/>
    </location>
</feature>
<feature type="compositionally biased region" description="Polar residues" evidence="1">
    <location>
        <begin position="166"/>
        <end position="180"/>
    </location>
</feature>
<feature type="compositionally biased region" description="Low complexity" evidence="1">
    <location>
        <begin position="87"/>
        <end position="98"/>
    </location>
</feature>
<dbReference type="GO" id="GO:0000226">
    <property type="term" value="P:microtubule cytoskeleton organization"/>
    <property type="evidence" value="ECO:0007669"/>
    <property type="project" value="TreeGrafter"/>
</dbReference>
<feature type="region of interest" description="Disordered" evidence="1">
    <location>
        <begin position="210"/>
        <end position="281"/>
    </location>
</feature>
<feature type="region of interest" description="Disordered" evidence="1">
    <location>
        <begin position="144"/>
        <end position="198"/>
    </location>
</feature>